<evidence type="ECO:0000313" key="2">
    <source>
        <dbReference type="EMBL" id="MDW0110510.1"/>
    </source>
</evidence>
<gene>
    <name evidence="2" type="ORF">QT716_10730</name>
</gene>
<dbReference type="EMBL" id="JAUBDH010000006">
    <property type="protein sequence ID" value="MDW0110510.1"/>
    <property type="molecule type" value="Genomic_DNA"/>
</dbReference>
<sequence>MSTVPVMYVYLYCVPAFCWPNGMPSYNGVFPKSAEKTISDTSRHELEKERILLTDYGRKPFVVNIEEAAKQNDYFRTTLWTGSNLQVTLMNLNPGESVGLEIHPDVDQFLRLEQGTGLVQMGSSKDYLSYQRVVSDDYAIVVPAGIWHNLTNTGEIPLKLYSIYAPPEHPFGTIHRTKADDIDE</sequence>
<dbReference type="PANTHER" id="PTHR43346">
    <property type="entry name" value="LIGAND BINDING DOMAIN PROTEIN, PUTATIVE (AFU_ORTHOLOGUE AFUA_6G14370)-RELATED"/>
    <property type="match status" value="1"/>
</dbReference>
<reference evidence="2 3" key="1">
    <citation type="submission" date="2023-06" db="EMBL/GenBank/DDBJ databases">
        <title>Sporosarcina sp. nov., isolated from Korean traditional fermented seafood 'Jeotgal'.</title>
        <authorList>
            <person name="Yang A.-I."/>
            <person name="Shin N.-R."/>
        </authorList>
    </citation>
    <scope>NUCLEOTIDE SEQUENCE [LARGE SCALE GENOMIC DNA]</scope>
    <source>
        <strain evidence="2 3">KCTC3840</strain>
    </source>
</reference>
<dbReference type="InterPro" id="IPR011051">
    <property type="entry name" value="RmlC_Cupin_sf"/>
</dbReference>
<keyword evidence="3" id="KW-1185">Reference proteome</keyword>
<name>A0ABU4G0L4_9BACL</name>
<dbReference type="Proteomes" id="UP001280629">
    <property type="component" value="Unassembled WGS sequence"/>
</dbReference>
<dbReference type="InterPro" id="IPR014710">
    <property type="entry name" value="RmlC-like_jellyroll"/>
</dbReference>
<evidence type="ECO:0000259" key="1">
    <source>
        <dbReference type="Pfam" id="PF07883"/>
    </source>
</evidence>
<comment type="caution">
    <text evidence="2">The sequence shown here is derived from an EMBL/GenBank/DDBJ whole genome shotgun (WGS) entry which is preliminary data.</text>
</comment>
<feature type="domain" description="Cupin type-2" evidence="1">
    <location>
        <begin position="89"/>
        <end position="164"/>
    </location>
</feature>
<dbReference type="InterPro" id="IPR052538">
    <property type="entry name" value="Flavonoid_dioxygenase-like"/>
</dbReference>
<dbReference type="CDD" id="cd02223">
    <property type="entry name" value="cupin_Bh2720-like"/>
    <property type="match status" value="1"/>
</dbReference>
<dbReference type="Gene3D" id="2.60.120.10">
    <property type="entry name" value="Jelly Rolls"/>
    <property type="match status" value="1"/>
</dbReference>
<accession>A0ABU4G0L4</accession>
<dbReference type="SUPFAM" id="SSF51182">
    <property type="entry name" value="RmlC-like cupins"/>
    <property type="match status" value="1"/>
</dbReference>
<evidence type="ECO:0000313" key="3">
    <source>
        <dbReference type="Proteomes" id="UP001280629"/>
    </source>
</evidence>
<dbReference type="InterPro" id="IPR013096">
    <property type="entry name" value="Cupin_2"/>
</dbReference>
<dbReference type="Pfam" id="PF07883">
    <property type="entry name" value="Cupin_2"/>
    <property type="match status" value="1"/>
</dbReference>
<dbReference type="PANTHER" id="PTHR43346:SF1">
    <property type="entry name" value="QUERCETIN 2,3-DIOXYGENASE-RELATED"/>
    <property type="match status" value="1"/>
</dbReference>
<proteinExistence type="predicted"/>
<protein>
    <submittedName>
        <fullName evidence="2">Cupin domain-containing protein</fullName>
    </submittedName>
</protein>
<organism evidence="2 3">
    <name type="scientific">Sporosarcina aquimarina</name>
    <dbReference type="NCBI Taxonomy" id="114975"/>
    <lineage>
        <taxon>Bacteria</taxon>
        <taxon>Bacillati</taxon>
        <taxon>Bacillota</taxon>
        <taxon>Bacilli</taxon>
        <taxon>Bacillales</taxon>
        <taxon>Caryophanaceae</taxon>
        <taxon>Sporosarcina</taxon>
    </lineage>
</organism>